<dbReference type="Pfam" id="PF04892">
    <property type="entry name" value="VanZ"/>
    <property type="match status" value="1"/>
</dbReference>
<evidence type="ECO:0000256" key="1">
    <source>
        <dbReference type="SAM" id="Phobius"/>
    </source>
</evidence>
<evidence type="ECO:0000313" key="4">
    <source>
        <dbReference type="Proteomes" id="UP000622890"/>
    </source>
</evidence>
<protein>
    <submittedName>
        <fullName evidence="3">VanZ family protein</fullName>
    </submittedName>
</protein>
<organism evidence="3 4">
    <name type="scientific">Noviherbaspirillum pedocola</name>
    <dbReference type="NCBI Taxonomy" id="2801341"/>
    <lineage>
        <taxon>Bacteria</taxon>
        <taxon>Pseudomonadati</taxon>
        <taxon>Pseudomonadota</taxon>
        <taxon>Betaproteobacteria</taxon>
        <taxon>Burkholderiales</taxon>
        <taxon>Oxalobacteraceae</taxon>
        <taxon>Noviherbaspirillum</taxon>
    </lineage>
</organism>
<accession>A0A934W0N5</accession>
<evidence type="ECO:0000259" key="2">
    <source>
        <dbReference type="Pfam" id="PF04892"/>
    </source>
</evidence>
<evidence type="ECO:0000313" key="3">
    <source>
        <dbReference type="EMBL" id="MBK4734306.1"/>
    </source>
</evidence>
<keyword evidence="4" id="KW-1185">Reference proteome</keyword>
<feature type="transmembrane region" description="Helical" evidence="1">
    <location>
        <begin position="266"/>
        <end position="286"/>
    </location>
</feature>
<dbReference type="Proteomes" id="UP000622890">
    <property type="component" value="Unassembled WGS sequence"/>
</dbReference>
<dbReference type="AlphaFoldDB" id="A0A934W0N5"/>
<feature type="transmembrane region" description="Helical" evidence="1">
    <location>
        <begin position="45"/>
        <end position="63"/>
    </location>
</feature>
<gene>
    <name evidence="3" type="ORF">JJB74_06790</name>
</gene>
<keyword evidence="1" id="KW-1133">Transmembrane helix</keyword>
<feature type="transmembrane region" description="Helical" evidence="1">
    <location>
        <begin position="138"/>
        <end position="157"/>
    </location>
</feature>
<sequence length="388" mass="42331">MLLATFAYTLLILYGSLYPFRWRWPMAPLFGFVHEWPSHLDKADMLQNVLVYAPFGLMLTLWLAGFLRHISALLLCTVMGTALSFGIESLQQFNPARVSSMVDVAMNAAGTAFGGMLAGFALRHTLSGSMLLRLRDRLFLHGALVNAGLVTIGIWILSQTSPLVPSLDVGHARHALSGLYHTLLAPQTMQSAKVVVYALNTAALAMLTLMLARPQAPALRLFLLALCFVLASKVLVISRVLSLEALLGSVSGFVAACVLQRAPRSWLAALGIVLAAAGFTVAEMSPDGGAFTAGFNWIPFVGQMRSFTGLENILELLWPFMAIGCLARMALPRYRHIEALVIGSVLVCGGVFLLEWQQQWVPGRYGDITQVLLCVVGWTIPWMVREES</sequence>
<feature type="transmembrane region" description="Helical" evidence="1">
    <location>
        <begin position="107"/>
        <end position="126"/>
    </location>
</feature>
<keyword evidence="1" id="KW-0472">Membrane</keyword>
<dbReference type="EMBL" id="JAEPBG010000002">
    <property type="protein sequence ID" value="MBK4734306.1"/>
    <property type="molecule type" value="Genomic_DNA"/>
</dbReference>
<feature type="transmembrane region" description="Helical" evidence="1">
    <location>
        <begin position="70"/>
        <end position="87"/>
    </location>
</feature>
<feature type="transmembrane region" description="Helical" evidence="1">
    <location>
        <begin position="243"/>
        <end position="259"/>
    </location>
</feature>
<feature type="transmembrane region" description="Helical" evidence="1">
    <location>
        <begin position="219"/>
        <end position="237"/>
    </location>
</feature>
<feature type="domain" description="VanZ-like" evidence="2">
    <location>
        <begin position="8"/>
        <end position="118"/>
    </location>
</feature>
<feature type="transmembrane region" description="Helical" evidence="1">
    <location>
        <begin position="194"/>
        <end position="212"/>
    </location>
</feature>
<comment type="caution">
    <text evidence="3">The sequence shown here is derived from an EMBL/GenBank/DDBJ whole genome shotgun (WGS) entry which is preliminary data.</text>
</comment>
<feature type="transmembrane region" description="Helical" evidence="1">
    <location>
        <begin position="306"/>
        <end position="327"/>
    </location>
</feature>
<reference evidence="3" key="1">
    <citation type="submission" date="2021-01" db="EMBL/GenBank/DDBJ databases">
        <title>Genome sequence of strain Noviherbaspirillum sp. DKR-6.</title>
        <authorList>
            <person name="Chaudhary D.K."/>
        </authorList>
    </citation>
    <scope>NUCLEOTIDE SEQUENCE</scope>
    <source>
        <strain evidence="3">DKR-6</strain>
    </source>
</reference>
<dbReference type="PANTHER" id="PTHR28008:SF1">
    <property type="entry name" value="DOMAIN PROTEIN, PUTATIVE (AFU_ORTHOLOGUE AFUA_3G10980)-RELATED"/>
    <property type="match status" value="1"/>
</dbReference>
<dbReference type="PANTHER" id="PTHR28008">
    <property type="entry name" value="DOMAIN PROTEIN, PUTATIVE (AFU_ORTHOLOGUE AFUA_3G10980)-RELATED"/>
    <property type="match status" value="1"/>
</dbReference>
<proteinExistence type="predicted"/>
<name>A0A934W0N5_9BURK</name>
<feature type="transmembrane region" description="Helical" evidence="1">
    <location>
        <begin position="339"/>
        <end position="356"/>
    </location>
</feature>
<dbReference type="RefSeq" id="WP_200591061.1">
    <property type="nucleotide sequence ID" value="NZ_JAEPBG010000002.1"/>
</dbReference>
<keyword evidence="1" id="KW-0812">Transmembrane</keyword>
<dbReference type="InterPro" id="IPR006976">
    <property type="entry name" value="VanZ-like"/>
</dbReference>